<dbReference type="PANTHER" id="PTHR48063:SF101">
    <property type="entry name" value="LRR RECEPTOR-LIKE SERINE_THREONINE-PROTEIN KINASE FLS2"/>
    <property type="match status" value="1"/>
</dbReference>
<protein>
    <submittedName>
        <fullName evidence="8">Uncharacterized protein</fullName>
    </submittedName>
</protein>
<evidence type="ECO:0000256" key="3">
    <source>
        <dbReference type="ARBA" id="ARBA00022729"/>
    </source>
</evidence>
<evidence type="ECO:0000256" key="4">
    <source>
        <dbReference type="ARBA" id="ARBA00022989"/>
    </source>
</evidence>
<evidence type="ECO:0000256" key="1">
    <source>
        <dbReference type="ARBA" id="ARBA00004479"/>
    </source>
</evidence>
<gene>
    <name evidence="8" type="ORF">PVK06_028910</name>
</gene>
<evidence type="ECO:0000256" key="7">
    <source>
        <dbReference type="ARBA" id="ARBA00023180"/>
    </source>
</evidence>
<evidence type="ECO:0000313" key="9">
    <source>
        <dbReference type="Proteomes" id="UP001358586"/>
    </source>
</evidence>
<evidence type="ECO:0000256" key="5">
    <source>
        <dbReference type="ARBA" id="ARBA00023136"/>
    </source>
</evidence>
<comment type="subcellular location">
    <subcellularLocation>
        <location evidence="1">Membrane</location>
        <topology evidence="1">Single-pass type I membrane protein</topology>
    </subcellularLocation>
</comment>
<keyword evidence="5" id="KW-0472">Membrane</keyword>
<dbReference type="PRINTS" id="PR00019">
    <property type="entry name" value="LEURICHRPT"/>
</dbReference>
<keyword evidence="2" id="KW-0812">Transmembrane</keyword>
<evidence type="ECO:0000256" key="6">
    <source>
        <dbReference type="ARBA" id="ARBA00023170"/>
    </source>
</evidence>
<evidence type="ECO:0000313" key="8">
    <source>
        <dbReference type="EMBL" id="KAK5813460.1"/>
    </source>
</evidence>
<dbReference type="InterPro" id="IPR032675">
    <property type="entry name" value="LRR_dom_sf"/>
</dbReference>
<dbReference type="Pfam" id="PF00560">
    <property type="entry name" value="LRR_1"/>
    <property type="match status" value="3"/>
</dbReference>
<name>A0ABR0P563_GOSAR</name>
<dbReference type="EMBL" id="JARKNE010000008">
    <property type="protein sequence ID" value="KAK5813460.1"/>
    <property type="molecule type" value="Genomic_DNA"/>
</dbReference>
<keyword evidence="3" id="KW-0732">Signal</keyword>
<dbReference type="PANTHER" id="PTHR48063">
    <property type="entry name" value="LRR RECEPTOR-LIKE KINASE"/>
    <property type="match status" value="1"/>
</dbReference>
<evidence type="ECO:0000256" key="2">
    <source>
        <dbReference type="ARBA" id="ARBA00022692"/>
    </source>
</evidence>
<sequence>MAALQRINLRGNNLEGGIPKFLGNICNLKELDLRDNKLSGSLGVVVKNLSRCAKDSLEALVLARNRVTRVLPDLSILSSLRKLSLSRNQLKGPLLVNIEKMSQLELLDVSSNSLHGVISEVHLFNLTKLKELSKSFNSLSFNLSSDWIPLFHLDYIDIRSCTFGGSSSGHLHNNSPHSVGFPEYEVALKLCN</sequence>
<dbReference type="InterPro" id="IPR046956">
    <property type="entry name" value="RLP23-like"/>
</dbReference>
<keyword evidence="9" id="KW-1185">Reference proteome</keyword>
<reference evidence="8 9" key="1">
    <citation type="submission" date="2023-03" db="EMBL/GenBank/DDBJ databases">
        <title>WGS of Gossypium arboreum.</title>
        <authorList>
            <person name="Yu D."/>
        </authorList>
    </citation>
    <scope>NUCLEOTIDE SEQUENCE [LARGE SCALE GENOMIC DNA]</scope>
    <source>
        <tissue evidence="8">Leaf</tissue>
    </source>
</reference>
<organism evidence="8 9">
    <name type="scientific">Gossypium arboreum</name>
    <name type="common">Tree cotton</name>
    <name type="synonym">Gossypium nanking</name>
    <dbReference type="NCBI Taxonomy" id="29729"/>
    <lineage>
        <taxon>Eukaryota</taxon>
        <taxon>Viridiplantae</taxon>
        <taxon>Streptophyta</taxon>
        <taxon>Embryophyta</taxon>
        <taxon>Tracheophyta</taxon>
        <taxon>Spermatophyta</taxon>
        <taxon>Magnoliopsida</taxon>
        <taxon>eudicotyledons</taxon>
        <taxon>Gunneridae</taxon>
        <taxon>Pentapetalae</taxon>
        <taxon>rosids</taxon>
        <taxon>malvids</taxon>
        <taxon>Malvales</taxon>
        <taxon>Malvaceae</taxon>
        <taxon>Malvoideae</taxon>
        <taxon>Gossypium</taxon>
    </lineage>
</organism>
<dbReference type="SUPFAM" id="SSF52058">
    <property type="entry name" value="L domain-like"/>
    <property type="match status" value="1"/>
</dbReference>
<keyword evidence="4" id="KW-1133">Transmembrane helix</keyword>
<keyword evidence="6" id="KW-0675">Receptor</keyword>
<accession>A0ABR0P563</accession>
<keyword evidence="7" id="KW-0325">Glycoprotein</keyword>
<comment type="caution">
    <text evidence="8">The sequence shown here is derived from an EMBL/GenBank/DDBJ whole genome shotgun (WGS) entry which is preliminary data.</text>
</comment>
<dbReference type="Proteomes" id="UP001358586">
    <property type="component" value="Chromosome 8"/>
</dbReference>
<dbReference type="InterPro" id="IPR001611">
    <property type="entry name" value="Leu-rich_rpt"/>
</dbReference>
<proteinExistence type="predicted"/>
<dbReference type="Gene3D" id="3.80.10.10">
    <property type="entry name" value="Ribonuclease Inhibitor"/>
    <property type="match status" value="1"/>
</dbReference>